<reference evidence="6" key="1">
    <citation type="journal article" date="2019" name="Int. J. Syst. Evol. Microbiol.">
        <title>The Global Catalogue of Microorganisms (GCM) 10K type strain sequencing project: providing services to taxonomists for standard genome sequencing and annotation.</title>
        <authorList>
            <consortium name="The Broad Institute Genomics Platform"/>
            <consortium name="The Broad Institute Genome Sequencing Center for Infectious Disease"/>
            <person name="Wu L."/>
            <person name="Ma J."/>
        </authorList>
    </citation>
    <scope>NUCLEOTIDE SEQUENCE [LARGE SCALE GENOMIC DNA]</scope>
    <source>
        <strain evidence="6">CGMCC 4.7106</strain>
    </source>
</reference>
<evidence type="ECO:0000259" key="4">
    <source>
        <dbReference type="PROSITE" id="PS51000"/>
    </source>
</evidence>
<dbReference type="GO" id="GO:0003677">
    <property type="term" value="F:DNA binding"/>
    <property type="evidence" value="ECO:0007669"/>
    <property type="project" value="UniProtKB-KW"/>
</dbReference>
<keyword evidence="1" id="KW-0805">Transcription regulation</keyword>
<evidence type="ECO:0000256" key="1">
    <source>
        <dbReference type="ARBA" id="ARBA00023015"/>
    </source>
</evidence>
<dbReference type="Gene3D" id="1.10.10.10">
    <property type="entry name" value="Winged helix-like DNA-binding domain superfamily/Winged helix DNA-binding domain"/>
    <property type="match status" value="1"/>
</dbReference>
<dbReference type="EMBL" id="JBHUIT010000034">
    <property type="protein sequence ID" value="MFD2258074.1"/>
    <property type="molecule type" value="Genomic_DNA"/>
</dbReference>
<dbReference type="PANTHER" id="PTHR30363">
    <property type="entry name" value="HTH-TYPE TRANSCRIPTIONAL REGULATOR SRLR-RELATED"/>
    <property type="match status" value="1"/>
</dbReference>
<dbReference type="SUPFAM" id="SSF46785">
    <property type="entry name" value="Winged helix' DNA-binding domain"/>
    <property type="match status" value="1"/>
</dbReference>
<keyword evidence="2 5" id="KW-0238">DNA-binding</keyword>
<dbReference type="InterPro" id="IPR036388">
    <property type="entry name" value="WH-like_DNA-bd_sf"/>
</dbReference>
<dbReference type="PROSITE" id="PS51000">
    <property type="entry name" value="HTH_DEOR_2"/>
    <property type="match status" value="1"/>
</dbReference>
<dbReference type="RefSeq" id="WP_386821517.1">
    <property type="nucleotide sequence ID" value="NZ_JBHUIT010000034.1"/>
</dbReference>
<evidence type="ECO:0000313" key="5">
    <source>
        <dbReference type="EMBL" id="MFD2258074.1"/>
    </source>
</evidence>
<dbReference type="SMART" id="SM01134">
    <property type="entry name" value="DeoRC"/>
    <property type="match status" value="1"/>
</dbReference>
<dbReference type="InterPro" id="IPR014036">
    <property type="entry name" value="DeoR-like_C"/>
</dbReference>
<dbReference type="InterPro" id="IPR001034">
    <property type="entry name" value="DeoR_HTH"/>
</dbReference>
<dbReference type="InterPro" id="IPR050313">
    <property type="entry name" value="Carb_Metab_HTH_regulators"/>
</dbReference>
<evidence type="ECO:0000256" key="2">
    <source>
        <dbReference type="ARBA" id="ARBA00023125"/>
    </source>
</evidence>
<protein>
    <submittedName>
        <fullName evidence="5">DeoR/GlpR family DNA-binding transcription regulator</fullName>
    </submittedName>
</protein>
<gene>
    <name evidence="5" type="ORF">ACFSSA_15440</name>
</gene>
<dbReference type="InterPro" id="IPR018356">
    <property type="entry name" value="Tscrpt_reg_HTH_DeoR_CS"/>
</dbReference>
<dbReference type="InterPro" id="IPR036390">
    <property type="entry name" value="WH_DNA-bd_sf"/>
</dbReference>
<sequence>MLVSERQRKILQQVQSEGSVRTYELVELYGVSDETIRKDLKVLEQLGRLVRNHGGALRLAPERFELPLPERVAINEREKDLIALSAADLISPQETIFLDASSTVLRLADHLPALPLTVVTNAHHIVVSLAGRNDISLVCTGGTYENQSRSYTGPMAEDASRRFVIRTAFLGVDAFDPERGAMDLNHGHGVLKERLIERVDRVVVLADSSKLGIRSSYSFAEAGQIDILVTDEGAPPEIIARFESRGVKVMIAGSKFKSAGKTKRKDMK</sequence>
<dbReference type="Pfam" id="PF08220">
    <property type="entry name" value="HTH_DeoR"/>
    <property type="match status" value="1"/>
</dbReference>
<evidence type="ECO:0000256" key="3">
    <source>
        <dbReference type="ARBA" id="ARBA00023163"/>
    </source>
</evidence>
<keyword evidence="6" id="KW-1185">Reference proteome</keyword>
<dbReference type="Gene3D" id="3.40.50.1360">
    <property type="match status" value="1"/>
</dbReference>
<name>A0ABW5DDU9_9BACT</name>
<dbReference type="Proteomes" id="UP001597375">
    <property type="component" value="Unassembled WGS sequence"/>
</dbReference>
<proteinExistence type="predicted"/>
<dbReference type="PROSITE" id="PS00894">
    <property type="entry name" value="HTH_DEOR_1"/>
    <property type="match status" value="1"/>
</dbReference>
<dbReference type="InterPro" id="IPR037171">
    <property type="entry name" value="NagB/RpiA_transferase-like"/>
</dbReference>
<dbReference type="PRINTS" id="PR00037">
    <property type="entry name" value="HTHLACR"/>
</dbReference>
<evidence type="ECO:0000313" key="6">
    <source>
        <dbReference type="Proteomes" id="UP001597375"/>
    </source>
</evidence>
<comment type="caution">
    <text evidence="5">The sequence shown here is derived from an EMBL/GenBank/DDBJ whole genome shotgun (WGS) entry which is preliminary data.</text>
</comment>
<accession>A0ABW5DDU9</accession>
<feature type="domain" description="HTH deoR-type" evidence="4">
    <location>
        <begin position="3"/>
        <end position="58"/>
    </location>
</feature>
<dbReference type="PANTHER" id="PTHR30363:SF44">
    <property type="entry name" value="AGA OPERON TRANSCRIPTIONAL REPRESSOR-RELATED"/>
    <property type="match status" value="1"/>
</dbReference>
<organism evidence="5 6">
    <name type="scientific">Luteolibacter algae</name>
    <dbReference type="NCBI Taxonomy" id="454151"/>
    <lineage>
        <taxon>Bacteria</taxon>
        <taxon>Pseudomonadati</taxon>
        <taxon>Verrucomicrobiota</taxon>
        <taxon>Verrucomicrobiia</taxon>
        <taxon>Verrucomicrobiales</taxon>
        <taxon>Verrucomicrobiaceae</taxon>
        <taxon>Luteolibacter</taxon>
    </lineage>
</organism>
<dbReference type="SMART" id="SM00420">
    <property type="entry name" value="HTH_DEOR"/>
    <property type="match status" value="1"/>
</dbReference>
<dbReference type="Pfam" id="PF00455">
    <property type="entry name" value="DeoRC"/>
    <property type="match status" value="1"/>
</dbReference>
<keyword evidence="3" id="KW-0804">Transcription</keyword>
<dbReference type="SUPFAM" id="SSF100950">
    <property type="entry name" value="NagB/RpiA/CoA transferase-like"/>
    <property type="match status" value="1"/>
</dbReference>